<dbReference type="Pfam" id="PF18894">
    <property type="entry name" value="PhageMetallopep"/>
    <property type="match status" value="1"/>
</dbReference>
<dbReference type="eggNOG" id="ENOG502ZC2W">
    <property type="taxonomic scope" value="Bacteria"/>
</dbReference>
<reference evidence="2 3" key="1">
    <citation type="journal article" date="2011" name="Stand. Genomic Sci.">
        <title>Complete genome of the onion pathogen Enterobacter cloacae EcWSU1.</title>
        <authorList>
            <person name="Humann J.L."/>
            <person name="Wildung M."/>
            <person name="Cheng C.H."/>
            <person name="Lee T."/>
            <person name="Stewart J.E."/>
            <person name="Drew J.C."/>
            <person name="Triplett E.W."/>
            <person name="Main D."/>
            <person name="Schroeder B.K."/>
        </authorList>
    </citation>
    <scope>NUCLEOTIDE SEQUENCE [LARGE SCALE GENOMIC DNA]</scope>
    <source>
        <strain evidence="2 3">EcWSU1</strain>
    </source>
</reference>
<gene>
    <name evidence="2" type="ORF">EcWSU1_02323</name>
</gene>
<dbReference type="EMBL" id="CP002886">
    <property type="protein sequence ID" value="AEW73758.1"/>
    <property type="molecule type" value="Genomic_DNA"/>
</dbReference>
<dbReference type="AlphaFoldDB" id="G8LCC6"/>
<name>G8LCC6_9ENTR</name>
<dbReference type="Proteomes" id="UP000007838">
    <property type="component" value="Chromosome"/>
</dbReference>
<evidence type="ECO:0000259" key="1">
    <source>
        <dbReference type="Pfam" id="PF18894"/>
    </source>
</evidence>
<dbReference type="InterPro" id="IPR043998">
    <property type="entry name" value="Put_Metallopep"/>
</dbReference>
<evidence type="ECO:0000313" key="2">
    <source>
        <dbReference type="EMBL" id="AEW73758.1"/>
    </source>
</evidence>
<sequence length="270" mass="31289">MKEYLLRYSKVLLNTHRSVRWFQLLTRMMFPCKPRCLSVIHIFFTTIHPPNLWRNGVEMQNDDERRPYPPVNFIDSDNWQPFTRLIPANEVHEWISRQILSDTGRIHNPDHKHLIDADICFMWASDSFAKKGRYVLGQAEQVMLRAGGWQKARMEQQMYEWFGRIPKFIITLAADYCSQCSDLEFCALVEHELYHIAQATDDFGAPKFNKETGQPVLTLRGHDVEEFTGVVRRYGASKEVQELVDAANAPAEVAHIDIARSCGTCMLKLA</sequence>
<dbReference type="HOGENOM" id="CLU_089913_0_0_6"/>
<feature type="domain" description="Putative phage metallopeptidase" evidence="1">
    <location>
        <begin position="93"/>
        <end position="248"/>
    </location>
</feature>
<dbReference type="KEGG" id="eec:EcWSU1_02323"/>
<proteinExistence type="predicted"/>
<organism evidence="2 3">
    <name type="scientific">Enterobacter ludwigii</name>
    <dbReference type="NCBI Taxonomy" id="299767"/>
    <lineage>
        <taxon>Bacteria</taxon>
        <taxon>Pseudomonadati</taxon>
        <taxon>Pseudomonadota</taxon>
        <taxon>Gammaproteobacteria</taxon>
        <taxon>Enterobacterales</taxon>
        <taxon>Enterobacteriaceae</taxon>
        <taxon>Enterobacter</taxon>
        <taxon>Enterobacter cloacae complex</taxon>
    </lineage>
</organism>
<protein>
    <recommendedName>
        <fullName evidence="1">Putative phage metallopeptidase domain-containing protein</fullName>
    </recommendedName>
</protein>
<accession>G8LCC6</accession>
<evidence type="ECO:0000313" key="3">
    <source>
        <dbReference type="Proteomes" id="UP000007838"/>
    </source>
</evidence>